<sequence>MVAALCLLTFSWIIELGRSTNLQEGLNKVWTTTDHPATLSQGTKRRMMVRGEELEYYQPICIVRSRMVWFDPSPPSVSHLLVYGASSKQIFNIASMYMLPQNFKEILQFWAAMVSHC</sequence>
<accession>A0AAP0E1Z2</accession>
<dbReference type="Proteomes" id="UP001417504">
    <property type="component" value="Unassembled WGS sequence"/>
</dbReference>
<feature type="chain" id="PRO_5042975252" evidence="1">
    <location>
        <begin position="20"/>
        <end position="117"/>
    </location>
</feature>
<evidence type="ECO:0000313" key="2">
    <source>
        <dbReference type="EMBL" id="KAK9085144.1"/>
    </source>
</evidence>
<organism evidence="2 3">
    <name type="scientific">Stephania japonica</name>
    <dbReference type="NCBI Taxonomy" id="461633"/>
    <lineage>
        <taxon>Eukaryota</taxon>
        <taxon>Viridiplantae</taxon>
        <taxon>Streptophyta</taxon>
        <taxon>Embryophyta</taxon>
        <taxon>Tracheophyta</taxon>
        <taxon>Spermatophyta</taxon>
        <taxon>Magnoliopsida</taxon>
        <taxon>Ranunculales</taxon>
        <taxon>Menispermaceae</taxon>
        <taxon>Menispermoideae</taxon>
        <taxon>Cissampelideae</taxon>
        <taxon>Stephania</taxon>
    </lineage>
</organism>
<gene>
    <name evidence="2" type="ORF">Sjap_025555</name>
</gene>
<proteinExistence type="predicted"/>
<keyword evidence="1" id="KW-0732">Signal</keyword>
<evidence type="ECO:0000313" key="3">
    <source>
        <dbReference type="Proteomes" id="UP001417504"/>
    </source>
</evidence>
<feature type="signal peptide" evidence="1">
    <location>
        <begin position="1"/>
        <end position="19"/>
    </location>
</feature>
<dbReference type="EMBL" id="JBBNAE010000011">
    <property type="protein sequence ID" value="KAK9085144.1"/>
    <property type="molecule type" value="Genomic_DNA"/>
</dbReference>
<dbReference type="AlphaFoldDB" id="A0AAP0E1Z2"/>
<name>A0AAP0E1Z2_9MAGN</name>
<comment type="caution">
    <text evidence="2">The sequence shown here is derived from an EMBL/GenBank/DDBJ whole genome shotgun (WGS) entry which is preliminary data.</text>
</comment>
<reference evidence="2 3" key="1">
    <citation type="submission" date="2024-01" db="EMBL/GenBank/DDBJ databases">
        <title>Genome assemblies of Stephania.</title>
        <authorList>
            <person name="Yang L."/>
        </authorList>
    </citation>
    <scope>NUCLEOTIDE SEQUENCE [LARGE SCALE GENOMIC DNA]</scope>
    <source>
        <strain evidence="2">QJT</strain>
        <tissue evidence="2">Leaf</tissue>
    </source>
</reference>
<protein>
    <submittedName>
        <fullName evidence="2">Uncharacterized protein</fullName>
    </submittedName>
</protein>
<evidence type="ECO:0000256" key="1">
    <source>
        <dbReference type="SAM" id="SignalP"/>
    </source>
</evidence>
<keyword evidence="3" id="KW-1185">Reference proteome</keyword>